<reference evidence="6 7" key="1">
    <citation type="journal article" date="2017" name="PLoS ONE">
        <title>Development of a real-time PCR for detection of Staphylococcus pseudintermedius using a novel automated comparison of whole-genome sequences.</title>
        <authorList>
            <person name="Verstappen K.M."/>
            <person name="Huijbregts L."/>
            <person name="Spaninks M."/>
            <person name="Wagenaar J.A."/>
            <person name="Fluit A.C."/>
            <person name="Duim B."/>
        </authorList>
    </citation>
    <scope>NUCLEOTIDE SEQUENCE [LARGE SCALE GENOMIC DNA]</scope>
    <source>
        <strain evidence="6 7">215070706401-1</strain>
    </source>
</reference>
<comment type="similarity">
    <text evidence="1">Belongs to the glycosyltransferase 2 family.</text>
</comment>
<feature type="domain" description="Glycosyltransferase 2-like" evidence="4">
    <location>
        <begin position="537"/>
        <end position="666"/>
    </location>
</feature>
<dbReference type="InterPro" id="IPR055259">
    <property type="entry name" value="YkvP/CgeB_Glyco_trans-like"/>
</dbReference>
<dbReference type="InterPro" id="IPR029044">
    <property type="entry name" value="Nucleotide-diphossugar_trans"/>
</dbReference>
<dbReference type="EMBL" id="MWUU01000004">
    <property type="protein sequence ID" value="PCF56126.1"/>
    <property type="molecule type" value="Genomic_DNA"/>
</dbReference>
<dbReference type="InterPro" id="IPR001173">
    <property type="entry name" value="Glyco_trans_2-like"/>
</dbReference>
<evidence type="ECO:0000256" key="1">
    <source>
        <dbReference type="ARBA" id="ARBA00006739"/>
    </source>
</evidence>
<name>A0A2A4GYJ3_9STAP</name>
<dbReference type="Pfam" id="PF13524">
    <property type="entry name" value="Glyco_trans_1_2"/>
    <property type="match status" value="1"/>
</dbReference>
<organism evidence="6 7">
    <name type="scientific">Staphylococcus delphini</name>
    <dbReference type="NCBI Taxonomy" id="53344"/>
    <lineage>
        <taxon>Bacteria</taxon>
        <taxon>Bacillati</taxon>
        <taxon>Bacillota</taxon>
        <taxon>Bacilli</taxon>
        <taxon>Bacillales</taxon>
        <taxon>Staphylococcaceae</taxon>
        <taxon>Staphylococcus</taxon>
        <taxon>Staphylococcus intermedius group</taxon>
    </lineage>
</organism>
<dbReference type="RefSeq" id="WP_096592230.1">
    <property type="nucleotide sequence ID" value="NZ_MWUU01000004.1"/>
</dbReference>
<protein>
    <submittedName>
        <fullName evidence="6">Glycosyl transferase</fullName>
    </submittedName>
</protein>
<evidence type="ECO:0000313" key="7">
    <source>
        <dbReference type="Proteomes" id="UP000218335"/>
    </source>
</evidence>
<feature type="domain" description="Spore protein YkvP/CgeB glycosyl transferase-like" evidence="5">
    <location>
        <begin position="286"/>
        <end position="392"/>
    </location>
</feature>
<dbReference type="AlphaFoldDB" id="A0A2A4GYJ3"/>
<comment type="caution">
    <text evidence="6">The sequence shown here is derived from an EMBL/GenBank/DDBJ whole genome shotgun (WGS) entry which is preliminary data.</text>
</comment>
<gene>
    <name evidence="6" type="ORF">B5C08_04155</name>
</gene>
<dbReference type="Gene3D" id="3.90.550.10">
    <property type="entry name" value="Spore Coat Polysaccharide Biosynthesis Protein SpsA, Chain A"/>
    <property type="match status" value="1"/>
</dbReference>
<keyword evidence="3 6" id="KW-0808">Transferase</keyword>
<evidence type="ECO:0000256" key="2">
    <source>
        <dbReference type="ARBA" id="ARBA00022676"/>
    </source>
</evidence>
<evidence type="ECO:0000256" key="3">
    <source>
        <dbReference type="ARBA" id="ARBA00022679"/>
    </source>
</evidence>
<dbReference type="Pfam" id="PF00535">
    <property type="entry name" value="Glycos_transf_2"/>
    <property type="match status" value="1"/>
</dbReference>
<accession>A0A2A4GYJ3</accession>
<evidence type="ECO:0000259" key="4">
    <source>
        <dbReference type="Pfam" id="PF00535"/>
    </source>
</evidence>
<dbReference type="PANTHER" id="PTHR22916:SF51">
    <property type="entry name" value="GLYCOSYLTRANSFERASE EPSH-RELATED"/>
    <property type="match status" value="1"/>
</dbReference>
<keyword evidence="2" id="KW-0328">Glycosyltransferase</keyword>
<dbReference type="CDD" id="cd00761">
    <property type="entry name" value="Glyco_tranf_GTA_type"/>
    <property type="match status" value="1"/>
</dbReference>
<dbReference type="SUPFAM" id="SSF53448">
    <property type="entry name" value="Nucleotide-diphospho-sugar transferases"/>
    <property type="match status" value="1"/>
</dbReference>
<evidence type="ECO:0000313" key="6">
    <source>
        <dbReference type="EMBL" id="PCF56126.1"/>
    </source>
</evidence>
<dbReference type="PANTHER" id="PTHR22916">
    <property type="entry name" value="GLYCOSYLTRANSFERASE"/>
    <property type="match status" value="1"/>
</dbReference>
<proteinExistence type="inferred from homology"/>
<evidence type="ECO:0000259" key="5">
    <source>
        <dbReference type="Pfam" id="PF13524"/>
    </source>
</evidence>
<sequence length="853" mass="99966">MANQPQTKKNQLKEAIDLLNTDYLLGLNRLEETLNSSDVTMYLKLLEKNGKLNFMHQFKDKLKKEKASNGSRILKKAQYQIGMIADEFLYNSFKDTADVTFIPSDAEIEKMQFDFVIVATTWRGIDASWQGVASPKSRMRAHLMQLLDELIERQIPLVFYSKEDPVNFHLFKDIARKCDYIFTTAQEMVQDYIEYTNNTNVKVLQFGVNPHYHNPIGTRTDEAANNKDNVIFAGSWTKKYPQRNKDLARMFDGLSLSGNDLTIFDRNLHLERERYLFPSKYIPYLTGPLSHDELMKVHKIFRWALNVNSVKYSDTMFANRVFELQAFGNLMISNYSVGVNNQFPNVFMVNDESDVGPILNRYSEHELRAFQAKNIRNVMLEHTTYHRINEIANFMGLTSTAVQPVIGVVVRERTESLVEMFQRQMNVKKILLTEQELNDRIHELDFVTFFDDHYIYEEYYLADLLSAFYYTDVDFVQKTLNTNLQVHDYVESYDEKYLTLFDAQAYQSEELKLGYTLDDAEIFDNEKQILSQNDLVSVIVPIHNNGRYLEDKCMRSLRRSSMFDRFEIIFVDDGSTDEETRHVIQRLRRKYPNIVYYRFESGSGSASRPRNKGVELATTPYITYLDPDNEAIGDGYAQLYEKLKENPSIDMVVGNIIKEDNRKRSVFNYYGTIKKYNHDEPLITNTKKFLKTAGLRAQSIQALMIKAEVIKNNRIKMVEGAAGQDTVFFQELMLYSKKVLGIKVPIHMYYAAVSGSVTNSTSKKLFDKYYKLELERIPFLEQHQLMDAYMQQRFNLYVKGWYRPRLDIVKAQERQAAIQRFLEIYQLYEKYDRPQDVELDDYINALKKEVQQR</sequence>
<dbReference type="Proteomes" id="UP000218335">
    <property type="component" value="Unassembled WGS sequence"/>
</dbReference>
<dbReference type="GO" id="GO:0016757">
    <property type="term" value="F:glycosyltransferase activity"/>
    <property type="evidence" value="ECO:0007669"/>
    <property type="project" value="UniProtKB-KW"/>
</dbReference>